<evidence type="ECO:0000313" key="6">
    <source>
        <dbReference type="Proteomes" id="UP001652700"/>
    </source>
</evidence>
<dbReference type="PROSITE" id="PS50003">
    <property type="entry name" value="PH_DOMAIN"/>
    <property type="match status" value="1"/>
</dbReference>
<dbReference type="EnsemblMetazoa" id="XM_028272153.2">
    <property type="protein sequence ID" value="XP_028127954.1"/>
    <property type="gene ID" value="LOC114324350"/>
</dbReference>
<dbReference type="GO" id="GO:0007030">
    <property type="term" value="P:Golgi organization"/>
    <property type="evidence" value="ECO:0007669"/>
    <property type="project" value="TreeGrafter"/>
</dbReference>
<dbReference type="GO" id="GO:0019894">
    <property type="term" value="F:kinesin binding"/>
    <property type="evidence" value="ECO:0007669"/>
    <property type="project" value="TreeGrafter"/>
</dbReference>
<feature type="compositionally biased region" description="Basic residues" evidence="3">
    <location>
        <begin position="641"/>
        <end position="653"/>
    </location>
</feature>
<feature type="compositionally biased region" description="Low complexity" evidence="3">
    <location>
        <begin position="345"/>
        <end position="357"/>
    </location>
</feature>
<dbReference type="InterPro" id="IPR057288">
    <property type="entry name" value="PH_PLEKHM2"/>
</dbReference>
<comment type="subcellular location">
    <subcellularLocation>
        <location evidence="1">Cytoplasm</location>
    </subcellularLocation>
</comment>
<feature type="region of interest" description="Disordered" evidence="3">
    <location>
        <begin position="340"/>
        <end position="387"/>
    </location>
</feature>
<keyword evidence="6" id="KW-1185">Reference proteome</keyword>
<dbReference type="PANTHER" id="PTHR46556:SF1">
    <property type="entry name" value="PLECKSTRIN HOMOLOGY DOMAIN-CONTAINING FAMILY M MEMBER 2"/>
    <property type="match status" value="1"/>
</dbReference>
<gene>
    <name evidence="7" type="primary">LOC114324350</name>
</gene>
<dbReference type="Pfam" id="PF00169">
    <property type="entry name" value="PH"/>
    <property type="match status" value="1"/>
</dbReference>
<dbReference type="RefSeq" id="XP_028127954.1">
    <property type="nucleotide sequence ID" value="XM_028272153.1"/>
</dbReference>
<sequence length="1192" mass="135644">MDVSIQPVDIKPHIDDFPKKFQDTQDAQMTSSTVSSLSSPVDSGVQLLDSESEVTSVMSVSGYACDIENVPVDTNKIDKECDFDPVEIDKKLQLDEKHDVEKPFVEEVKLMTKSDIINQNVYEEYKKMSSSVPTYFDDKKFEQGPSPRLEQSYSDDVFEMEHPIKHVENTDIMNVSLTSYELLDYTLQNRSLPVDNPDMHVSMSEEVNENLRLTLNAEPIQPQPLLPIQDVSEETAITDSKCEDQIVFRRQRKKKSKSDTPKKRVSFHEDILNSTKIDDIHINHGFITHEPEVSLSFFQRGFIRKPDVIKGRYSWAAEGDAPYYEKSSSEREVKSDIYINHQKHSSTSSSSTGSSSSIDEEDSDETFVKKEPSLKSKPKSSCLKKSKHPKKYIDTNIVQEEVTIKKKRSETNLLDTNIFGSLKNILNFSTSVPLAERGVPEGQEDLSVYSSSHDGSNRRSMGDLKLKYFETIEIPPPAVNKLNEAKNNLKLTKSEGFYPTYPNVQQDLPGNIILCDSNVYEHKGISYSYEYDKFQKTFEQQQKPKSSTVYQMILKEFNFFRRRAREELQTEPEEDFEIISNNASTPVKSNPDDVEVEQVEEVVILETKASSSSSSNGLNKFSKMDWSDNDTISDFVEPPHPRHLSSPKRKINKSNHYSVSNSFKPTIQERLEDTDMAKSLPSLRPSTSKTSLINRFLKNVTLKKMLDAKIQSRQKCTRRVVNLFIKGVKQVPASDDVDRELEKEIGVGRKKLTCPSDNLDKKMVMQLRKEIFRNKFEKLLRVFCVRSAYTTNGESKPLLAILTENTLYIANAKPTGSYTNHFVLPYTDLNTILIGPQGQTIHFSNYDREMQCIICTGCSTLTGELVGQLEIAMRRDANKPKLPAVRQLAMRDMVNLRRAICKQTSVHKDEEYYYYSIVNVQDCTTELDPTPLGPNKEGPLMFKTPESESSRWETAYFILKAGVLYMLSSPSQRVPMRVFPLINGSCHGARRVINSARPHTFQVIVEGKSLLLAAPNEYVASEWLQELVHAASGVYNHQKERNPTQSCSLLMTSEHILTVREAFPNILNSLLTSRSHHEPIKGTQALSCASIVDLTAFRLPSAEQSWCILEFACREVHEYSGDWILYFSTNIELEKFISTLENLWHYNNETGDSFPLSTIPETDPLSKKCVDVYTSLIGLWPSNSNTVLLQFL</sequence>
<dbReference type="CTD" id="41425"/>
<reference evidence="7" key="1">
    <citation type="submission" date="2025-04" db="UniProtKB">
        <authorList>
            <consortium name="RefSeq"/>
        </authorList>
    </citation>
    <scope>IDENTIFICATION</scope>
    <source>
        <tissue evidence="7">Whole insect</tissue>
    </source>
</reference>
<dbReference type="AlphaFoldDB" id="A0A6P7EXQ8"/>
<dbReference type="InterPro" id="IPR011993">
    <property type="entry name" value="PH-like_dom_sf"/>
</dbReference>
<dbReference type="InterPro" id="IPR053015">
    <property type="entry name" value="PH_domain-containing_M2"/>
</dbReference>
<evidence type="ECO:0000313" key="7">
    <source>
        <dbReference type="RefSeq" id="XP_028127954.1"/>
    </source>
</evidence>
<feature type="region of interest" description="Disordered" evidence="3">
    <location>
        <begin position="632"/>
        <end position="659"/>
    </location>
</feature>
<evidence type="ECO:0000256" key="1">
    <source>
        <dbReference type="ARBA" id="ARBA00004496"/>
    </source>
</evidence>
<organism evidence="7">
    <name type="scientific">Diabrotica virgifera virgifera</name>
    <name type="common">western corn rootworm</name>
    <dbReference type="NCBI Taxonomy" id="50390"/>
    <lineage>
        <taxon>Eukaryota</taxon>
        <taxon>Metazoa</taxon>
        <taxon>Ecdysozoa</taxon>
        <taxon>Arthropoda</taxon>
        <taxon>Hexapoda</taxon>
        <taxon>Insecta</taxon>
        <taxon>Pterygota</taxon>
        <taxon>Neoptera</taxon>
        <taxon>Endopterygota</taxon>
        <taxon>Coleoptera</taxon>
        <taxon>Polyphaga</taxon>
        <taxon>Cucujiformia</taxon>
        <taxon>Chrysomeloidea</taxon>
        <taxon>Chrysomelidae</taxon>
        <taxon>Galerucinae</taxon>
        <taxon>Diabroticina</taxon>
        <taxon>Diabroticites</taxon>
        <taxon>Diabrotica</taxon>
    </lineage>
</organism>
<dbReference type="PANTHER" id="PTHR46556">
    <property type="entry name" value="PLECKSTRIN HOMOLOGY DOMAIN-CONTAINING FAMILY M MEMBER 2"/>
    <property type="match status" value="1"/>
</dbReference>
<dbReference type="Pfam" id="PF23142">
    <property type="entry name" value="PH_PLEKHM2"/>
    <property type="match status" value="1"/>
</dbReference>
<dbReference type="KEGG" id="dvv:114324350"/>
<dbReference type="GO" id="GO:0032880">
    <property type="term" value="P:regulation of protein localization"/>
    <property type="evidence" value="ECO:0007669"/>
    <property type="project" value="TreeGrafter"/>
</dbReference>
<evidence type="ECO:0000256" key="2">
    <source>
        <dbReference type="ARBA" id="ARBA00022490"/>
    </source>
</evidence>
<dbReference type="InterPro" id="IPR001849">
    <property type="entry name" value="PH_domain"/>
</dbReference>
<dbReference type="InParanoid" id="A0A6P7EXQ8"/>
<reference evidence="5" key="2">
    <citation type="submission" date="2025-05" db="UniProtKB">
        <authorList>
            <consortium name="EnsemblMetazoa"/>
        </authorList>
    </citation>
    <scope>IDENTIFICATION</scope>
</reference>
<evidence type="ECO:0000256" key="3">
    <source>
        <dbReference type="SAM" id="MobiDB-lite"/>
    </source>
</evidence>
<dbReference type="GO" id="GO:0010008">
    <property type="term" value="C:endosome membrane"/>
    <property type="evidence" value="ECO:0007669"/>
    <property type="project" value="TreeGrafter"/>
</dbReference>
<keyword evidence="2" id="KW-0963">Cytoplasm</keyword>
<dbReference type="Gene3D" id="2.30.29.30">
    <property type="entry name" value="Pleckstrin-homology domain (PH domain)/Phosphotyrosine-binding domain (PTB)"/>
    <property type="match status" value="1"/>
</dbReference>
<evidence type="ECO:0000313" key="5">
    <source>
        <dbReference type="EnsemblMetazoa" id="XP_028127954.1"/>
    </source>
</evidence>
<dbReference type="Proteomes" id="UP001652700">
    <property type="component" value="Unplaced"/>
</dbReference>
<dbReference type="FunCoup" id="A0A6P7EXQ8">
    <property type="interactions" value="193"/>
</dbReference>
<dbReference type="CDD" id="cd13309">
    <property type="entry name" value="PH_SKIP"/>
    <property type="match status" value="1"/>
</dbReference>
<dbReference type="GeneID" id="114324350"/>
<protein>
    <submittedName>
        <fullName evidence="7">Uncharacterized protein LOC114324350</fullName>
    </submittedName>
</protein>
<name>A0A6P7EXQ8_DIAVI</name>
<feature type="domain" description="PH" evidence="4">
    <location>
        <begin position="933"/>
        <end position="1032"/>
    </location>
</feature>
<dbReference type="OrthoDB" id="9983817at2759"/>
<evidence type="ECO:0000259" key="4">
    <source>
        <dbReference type="PROSITE" id="PS50003"/>
    </source>
</evidence>
<dbReference type="SUPFAM" id="SSF50729">
    <property type="entry name" value="PH domain-like"/>
    <property type="match status" value="1"/>
</dbReference>
<accession>A0A6P7EXQ8</accession>
<feature type="compositionally biased region" description="Basic residues" evidence="3">
    <location>
        <begin position="376"/>
        <end position="387"/>
    </location>
</feature>
<dbReference type="SMART" id="SM00233">
    <property type="entry name" value="PH"/>
    <property type="match status" value="1"/>
</dbReference>
<proteinExistence type="predicted"/>
<dbReference type="GO" id="GO:0032418">
    <property type="term" value="P:lysosome localization"/>
    <property type="evidence" value="ECO:0007669"/>
    <property type="project" value="TreeGrafter"/>
</dbReference>